<dbReference type="AlphaFoldDB" id="A0A5A7P7V8"/>
<dbReference type="Gene3D" id="1.25.40.10">
    <property type="entry name" value="Tetratricopeptide repeat domain"/>
    <property type="match status" value="2"/>
</dbReference>
<dbReference type="Pfam" id="PF01535">
    <property type="entry name" value="PPR"/>
    <property type="match status" value="2"/>
</dbReference>
<dbReference type="OrthoDB" id="185373at2759"/>
<evidence type="ECO:0000313" key="6">
    <source>
        <dbReference type="Proteomes" id="UP000325081"/>
    </source>
</evidence>
<dbReference type="InterPro" id="IPR046960">
    <property type="entry name" value="PPR_At4g14850-like_plant"/>
</dbReference>
<dbReference type="PROSITE" id="PS51375">
    <property type="entry name" value="PPR"/>
    <property type="match status" value="2"/>
</dbReference>
<reference evidence="6" key="1">
    <citation type="journal article" date="2019" name="Curr. Biol.">
        <title>Genome Sequence of Striga asiatica Provides Insight into the Evolution of Plant Parasitism.</title>
        <authorList>
            <person name="Yoshida S."/>
            <person name="Kim S."/>
            <person name="Wafula E.K."/>
            <person name="Tanskanen J."/>
            <person name="Kim Y.M."/>
            <person name="Honaas L."/>
            <person name="Yang Z."/>
            <person name="Spallek T."/>
            <person name="Conn C.E."/>
            <person name="Ichihashi Y."/>
            <person name="Cheong K."/>
            <person name="Cui S."/>
            <person name="Der J.P."/>
            <person name="Gundlach H."/>
            <person name="Jiao Y."/>
            <person name="Hori C."/>
            <person name="Ishida J.K."/>
            <person name="Kasahara H."/>
            <person name="Kiba T."/>
            <person name="Kim M.S."/>
            <person name="Koo N."/>
            <person name="Laohavisit A."/>
            <person name="Lee Y.H."/>
            <person name="Lumba S."/>
            <person name="McCourt P."/>
            <person name="Mortimer J.C."/>
            <person name="Mutuku J.M."/>
            <person name="Nomura T."/>
            <person name="Sasaki-Sekimoto Y."/>
            <person name="Seto Y."/>
            <person name="Wang Y."/>
            <person name="Wakatake T."/>
            <person name="Sakakibara H."/>
            <person name="Demura T."/>
            <person name="Yamaguchi S."/>
            <person name="Yoneyama K."/>
            <person name="Manabe R.I."/>
            <person name="Nelson D.C."/>
            <person name="Schulman A.H."/>
            <person name="Timko M.P."/>
            <person name="dePamphilis C.W."/>
            <person name="Choi D."/>
            <person name="Shirasu K."/>
        </authorList>
    </citation>
    <scope>NUCLEOTIDE SEQUENCE [LARGE SCALE GENOMIC DNA]</scope>
    <source>
        <strain evidence="6">cv. UVA1</strain>
    </source>
</reference>
<dbReference type="InterPro" id="IPR032867">
    <property type="entry name" value="DYW_dom"/>
</dbReference>
<keyword evidence="6" id="KW-1185">Reference proteome</keyword>
<dbReference type="Pfam" id="PF14432">
    <property type="entry name" value="DYW_deaminase"/>
    <property type="match status" value="1"/>
</dbReference>
<evidence type="ECO:0000259" key="4">
    <source>
        <dbReference type="Pfam" id="PF14432"/>
    </source>
</evidence>
<dbReference type="GO" id="GO:0009451">
    <property type="term" value="P:RNA modification"/>
    <property type="evidence" value="ECO:0007669"/>
    <property type="project" value="InterPro"/>
</dbReference>
<dbReference type="GO" id="GO:0003723">
    <property type="term" value="F:RNA binding"/>
    <property type="evidence" value="ECO:0007669"/>
    <property type="project" value="InterPro"/>
</dbReference>
<dbReference type="PANTHER" id="PTHR47926:SF507">
    <property type="entry name" value="DYW DOMAIN-CONTAINING PROTEIN"/>
    <property type="match status" value="1"/>
</dbReference>
<dbReference type="PANTHER" id="PTHR47926">
    <property type="entry name" value="PENTATRICOPEPTIDE REPEAT-CONTAINING PROTEIN"/>
    <property type="match status" value="1"/>
</dbReference>
<feature type="repeat" description="PPR" evidence="3">
    <location>
        <begin position="193"/>
        <end position="227"/>
    </location>
</feature>
<dbReference type="FunFam" id="1.25.40.10:FF:000427">
    <property type="entry name" value="Pentatricopeptide repeat-containing protein chloroplastic"/>
    <property type="match status" value="1"/>
</dbReference>
<dbReference type="GO" id="GO:0008270">
    <property type="term" value="F:zinc ion binding"/>
    <property type="evidence" value="ECO:0007669"/>
    <property type="project" value="InterPro"/>
</dbReference>
<accession>A0A5A7P7V8</accession>
<dbReference type="EMBL" id="BKCP01003335">
    <property type="protein sequence ID" value="GER28885.1"/>
    <property type="molecule type" value="Genomic_DNA"/>
</dbReference>
<dbReference type="Pfam" id="PF13041">
    <property type="entry name" value="PPR_2"/>
    <property type="match status" value="1"/>
</dbReference>
<dbReference type="InterPro" id="IPR011990">
    <property type="entry name" value="TPR-like_helical_dom_sf"/>
</dbReference>
<protein>
    <submittedName>
        <fullName evidence="5">Pentatricopeptide repeat-containing protein</fullName>
    </submittedName>
</protein>
<dbReference type="NCBIfam" id="TIGR00756">
    <property type="entry name" value="PPR"/>
    <property type="match status" value="2"/>
</dbReference>
<evidence type="ECO:0000256" key="3">
    <source>
        <dbReference type="PROSITE-ProRule" id="PRU00708"/>
    </source>
</evidence>
<proteinExistence type="inferred from homology"/>
<comment type="similarity">
    <text evidence="1">Belongs to the PPR family. PCMP-H subfamily.</text>
</comment>
<evidence type="ECO:0000256" key="1">
    <source>
        <dbReference type="ARBA" id="ARBA00006643"/>
    </source>
</evidence>
<sequence>MRSWEQQPLQSHSPSADLGNKKSYILKKCIALLNSCASSLPKLRQLHAFAIRRRVPISCPDLGKHLIFALVSLSGPIMPYAHKVFDQIPDPNIFTYDTMIRGYAESDHPARALHVYTQLRASSARPDTHTYPFLLKAVAKLTVLRDGERVHCAALKDGFTSLRFVQNALIHFYGACGQAKSAHQVFDKIPRKDLVAWNSIINAYRLNGMPDECLTLYRRMSSESISSSTVVKPDGFTLVSLLTACADLGTLALGRRAHAYMSKVGLDTNQHAANALLVMYAKCGHMAEAERLRVEEGYDPGTLGVLADVEEEEKEDAVMHHSEKIAVAFGLISTPPGAPIRVVKNLRICTDCHLAIKMVSRVFRREIVVRDCSRFHHFRDGKCTCKDYW</sequence>
<organism evidence="5 6">
    <name type="scientific">Striga asiatica</name>
    <name type="common">Asiatic witchweed</name>
    <name type="synonym">Buchnera asiatica</name>
    <dbReference type="NCBI Taxonomy" id="4170"/>
    <lineage>
        <taxon>Eukaryota</taxon>
        <taxon>Viridiplantae</taxon>
        <taxon>Streptophyta</taxon>
        <taxon>Embryophyta</taxon>
        <taxon>Tracheophyta</taxon>
        <taxon>Spermatophyta</taxon>
        <taxon>Magnoliopsida</taxon>
        <taxon>eudicotyledons</taxon>
        <taxon>Gunneridae</taxon>
        <taxon>Pentapetalae</taxon>
        <taxon>asterids</taxon>
        <taxon>lamiids</taxon>
        <taxon>Lamiales</taxon>
        <taxon>Orobanchaceae</taxon>
        <taxon>Buchnereae</taxon>
        <taxon>Striga</taxon>
    </lineage>
</organism>
<keyword evidence="2" id="KW-0677">Repeat</keyword>
<evidence type="ECO:0000256" key="2">
    <source>
        <dbReference type="ARBA" id="ARBA00022737"/>
    </source>
</evidence>
<comment type="caution">
    <text evidence="5">The sequence shown here is derived from an EMBL/GenBank/DDBJ whole genome shotgun (WGS) entry which is preliminary data.</text>
</comment>
<name>A0A5A7P7V8_STRAF</name>
<gene>
    <name evidence="5" type="ORF">STAS_04712</name>
</gene>
<dbReference type="InterPro" id="IPR002885">
    <property type="entry name" value="PPR_rpt"/>
</dbReference>
<evidence type="ECO:0000313" key="5">
    <source>
        <dbReference type="EMBL" id="GER28885.1"/>
    </source>
</evidence>
<feature type="repeat" description="PPR" evidence="3">
    <location>
        <begin position="92"/>
        <end position="126"/>
    </location>
</feature>
<feature type="domain" description="DYW" evidence="4">
    <location>
        <begin position="297"/>
        <end position="389"/>
    </location>
</feature>
<dbReference type="Proteomes" id="UP000325081">
    <property type="component" value="Unassembled WGS sequence"/>
</dbReference>